<gene>
    <name evidence="2" type="ORF">CERZMDRAFT_101544</name>
</gene>
<evidence type="ECO:0000313" key="3">
    <source>
        <dbReference type="Proteomes" id="UP000799539"/>
    </source>
</evidence>
<feature type="compositionally biased region" description="Acidic residues" evidence="1">
    <location>
        <begin position="79"/>
        <end position="93"/>
    </location>
</feature>
<proteinExistence type="predicted"/>
<feature type="region of interest" description="Disordered" evidence="1">
    <location>
        <begin position="79"/>
        <end position="112"/>
    </location>
</feature>
<name>A0A6A6F7B9_9PEZI</name>
<protein>
    <submittedName>
        <fullName evidence="2">Uncharacterized protein</fullName>
    </submittedName>
</protein>
<keyword evidence="3" id="KW-1185">Reference proteome</keyword>
<evidence type="ECO:0000313" key="2">
    <source>
        <dbReference type="EMBL" id="KAF2208277.1"/>
    </source>
</evidence>
<reference evidence="2" key="1">
    <citation type="journal article" date="2020" name="Stud. Mycol.">
        <title>101 Dothideomycetes genomes: a test case for predicting lifestyles and emergence of pathogens.</title>
        <authorList>
            <person name="Haridas S."/>
            <person name="Albert R."/>
            <person name="Binder M."/>
            <person name="Bloem J."/>
            <person name="Labutti K."/>
            <person name="Salamov A."/>
            <person name="Andreopoulos B."/>
            <person name="Baker S."/>
            <person name="Barry K."/>
            <person name="Bills G."/>
            <person name="Bluhm B."/>
            <person name="Cannon C."/>
            <person name="Castanera R."/>
            <person name="Culley D."/>
            <person name="Daum C."/>
            <person name="Ezra D."/>
            <person name="Gonzalez J."/>
            <person name="Henrissat B."/>
            <person name="Kuo A."/>
            <person name="Liang C."/>
            <person name="Lipzen A."/>
            <person name="Lutzoni F."/>
            <person name="Magnuson J."/>
            <person name="Mondo S."/>
            <person name="Nolan M."/>
            <person name="Ohm R."/>
            <person name="Pangilinan J."/>
            <person name="Park H.-J."/>
            <person name="Ramirez L."/>
            <person name="Alfaro M."/>
            <person name="Sun H."/>
            <person name="Tritt A."/>
            <person name="Yoshinaga Y."/>
            <person name="Zwiers L.-H."/>
            <person name="Turgeon B."/>
            <person name="Goodwin S."/>
            <person name="Spatafora J."/>
            <person name="Crous P."/>
            <person name="Grigoriev I."/>
        </authorList>
    </citation>
    <scope>NUCLEOTIDE SEQUENCE</scope>
    <source>
        <strain evidence="2">SCOH1-5</strain>
    </source>
</reference>
<dbReference type="Proteomes" id="UP000799539">
    <property type="component" value="Unassembled WGS sequence"/>
</dbReference>
<feature type="compositionally biased region" description="Basic residues" evidence="1">
    <location>
        <begin position="98"/>
        <end position="109"/>
    </location>
</feature>
<evidence type="ECO:0000256" key="1">
    <source>
        <dbReference type="SAM" id="MobiDB-lite"/>
    </source>
</evidence>
<accession>A0A6A6F7B9</accession>
<dbReference type="AlphaFoldDB" id="A0A6A6F7B9"/>
<organism evidence="2 3">
    <name type="scientific">Cercospora zeae-maydis SCOH1-5</name>
    <dbReference type="NCBI Taxonomy" id="717836"/>
    <lineage>
        <taxon>Eukaryota</taxon>
        <taxon>Fungi</taxon>
        <taxon>Dikarya</taxon>
        <taxon>Ascomycota</taxon>
        <taxon>Pezizomycotina</taxon>
        <taxon>Dothideomycetes</taxon>
        <taxon>Dothideomycetidae</taxon>
        <taxon>Mycosphaerellales</taxon>
        <taxon>Mycosphaerellaceae</taxon>
        <taxon>Cercospora</taxon>
    </lineage>
</organism>
<feature type="region of interest" description="Disordered" evidence="1">
    <location>
        <begin position="1"/>
        <end position="30"/>
    </location>
</feature>
<sequence>MAGFYGSKYKSSLAMGSTKPSWHSARNSKNFYSAGETPISSRFEDEQAIVKSALACKSSSNDYQEACEDETLGSFIVTNEEDVEDEDINDNVEELDRRHKSKEPKKGKGVKQGLVLQRSEAYVGDIIS</sequence>
<dbReference type="EMBL" id="ML992695">
    <property type="protein sequence ID" value="KAF2208277.1"/>
    <property type="molecule type" value="Genomic_DNA"/>
</dbReference>
<feature type="compositionally biased region" description="Polar residues" evidence="1">
    <location>
        <begin position="14"/>
        <end position="30"/>
    </location>
</feature>